<dbReference type="EMBL" id="NMPR01000105">
    <property type="protein sequence ID" value="KAA8630395.1"/>
    <property type="molecule type" value="Genomic_DNA"/>
</dbReference>
<dbReference type="SMART" id="SM01378">
    <property type="entry name" value="Romo1"/>
    <property type="match status" value="1"/>
</dbReference>
<evidence type="ECO:0000256" key="5">
    <source>
        <dbReference type="ARBA" id="ARBA00023136"/>
    </source>
</evidence>
<dbReference type="GO" id="GO:0030150">
    <property type="term" value="P:protein import into mitochondrial matrix"/>
    <property type="evidence" value="ECO:0007669"/>
    <property type="project" value="TreeGrafter"/>
</dbReference>
<comment type="subcellular location">
    <subcellularLocation>
        <location evidence="1">Membrane</location>
    </subcellularLocation>
</comment>
<evidence type="ECO:0000256" key="4">
    <source>
        <dbReference type="ARBA" id="ARBA00022989"/>
    </source>
</evidence>
<comment type="caution">
    <text evidence="7">The sequence shown here is derived from an EMBL/GenBank/DDBJ whole genome shotgun (WGS) entry which is preliminary data.</text>
</comment>
<comment type="similarity">
    <text evidence="2">Belongs to the MGR2 family.</text>
</comment>
<evidence type="ECO:0000256" key="3">
    <source>
        <dbReference type="ARBA" id="ARBA00022692"/>
    </source>
</evidence>
<dbReference type="Proteomes" id="UP000433876">
    <property type="component" value="Unassembled WGS sequence"/>
</dbReference>
<keyword evidence="5 6" id="KW-0472">Membrane</keyword>
<proteinExistence type="inferred from homology"/>
<organism evidence="7 8">
    <name type="scientific">Sordaria macrospora</name>
    <dbReference type="NCBI Taxonomy" id="5147"/>
    <lineage>
        <taxon>Eukaryota</taxon>
        <taxon>Fungi</taxon>
        <taxon>Dikarya</taxon>
        <taxon>Ascomycota</taxon>
        <taxon>Pezizomycotina</taxon>
        <taxon>Sordariomycetes</taxon>
        <taxon>Sordariomycetidae</taxon>
        <taxon>Sordariales</taxon>
        <taxon>Sordariaceae</taxon>
        <taxon>Sordaria</taxon>
    </lineage>
</organism>
<evidence type="ECO:0000256" key="6">
    <source>
        <dbReference type="SAM" id="Phobius"/>
    </source>
</evidence>
<sequence length="193" mass="20730">MLPIALTNFSRRTRLLGVGSSFKPQDRLRSVHRLLQLPTATSSIAEFLPLLEIASAIALAVPLAAISFVVNPIPPITKMPAIPPQHGGAVGPSNFDKFKMGAMMGGTVGCIIGFIFGTVNIFRYGAGPNGIMRTLGQYMLGSGATFGFFMSIGSVIRSDSSPIVAEAYYRAQRRPMIMAAQAFRPAYYPTRSD</sequence>
<evidence type="ECO:0000256" key="2">
    <source>
        <dbReference type="ARBA" id="ARBA00007839"/>
    </source>
</evidence>
<dbReference type="PANTHER" id="PTHR28525:SF1">
    <property type="entry name" value="REACTIVE OXYGEN SPECIES MODULATOR 1"/>
    <property type="match status" value="1"/>
</dbReference>
<dbReference type="GO" id="GO:0005744">
    <property type="term" value="C:TIM23 mitochondrial import inner membrane translocase complex"/>
    <property type="evidence" value="ECO:0007669"/>
    <property type="project" value="TreeGrafter"/>
</dbReference>
<gene>
    <name evidence="7" type="ORF">SMACR_01223</name>
</gene>
<evidence type="ECO:0000256" key="1">
    <source>
        <dbReference type="ARBA" id="ARBA00004370"/>
    </source>
</evidence>
<dbReference type="InterPro" id="IPR018450">
    <property type="entry name" value="Romo1/Mgr2"/>
</dbReference>
<evidence type="ECO:0008006" key="9">
    <source>
        <dbReference type="Google" id="ProtNLM"/>
    </source>
</evidence>
<dbReference type="VEuPathDB" id="FungiDB:SMAC_01223"/>
<dbReference type="PANTHER" id="PTHR28525">
    <property type="entry name" value="REACTIVE OXYGEN SPECIES MODULATOR 1"/>
    <property type="match status" value="1"/>
</dbReference>
<protein>
    <recommendedName>
        <fullName evidence="9">Mitochondrial genome maintenance protein Mgr2</fullName>
    </recommendedName>
</protein>
<keyword evidence="4 6" id="KW-1133">Transmembrane helix</keyword>
<keyword evidence="3 6" id="KW-0812">Transmembrane</keyword>
<name>A0A8S8ZPW3_SORMA</name>
<dbReference type="GO" id="GO:0045039">
    <property type="term" value="P:protein insertion into mitochondrial inner membrane"/>
    <property type="evidence" value="ECO:0007669"/>
    <property type="project" value="TreeGrafter"/>
</dbReference>
<evidence type="ECO:0000313" key="8">
    <source>
        <dbReference type="Proteomes" id="UP000433876"/>
    </source>
</evidence>
<reference evidence="7 8" key="1">
    <citation type="submission" date="2017-07" db="EMBL/GenBank/DDBJ databases">
        <title>Genome sequence of the Sordaria macrospora wild type strain R19027.</title>
        <authorList>
            <person name="Nowrousian M."/>
            <person name="Teichert I."/>
            <person name="Kueck U."/>
        </authorList>
    </citation>
    <scope>NUCLEOTIDE SEQUENCE [LARGE SCALE GENOMIC DNA]</scope>
    <source>
        <strain evidence="7 8">R19027</strain>
        <tissue evidence="7">Mycelium</tissue>
    </source>
</reference>
<feature type="transmembrane region" description="Helical" evidence="6">
    <location>
        <begin position="138"/>
        <end position="156"/>
    </location>
</feature>
<evidence type="ECO:0000313" key="7">
    <source>
        <dbReference type="EMBL" id="KAA8630395.1"/>
    </source>
</evidence>
<feature type="transmembrane region" description="Helical" evidence="6">
    <location>
        <begin position="47"/>
        <end position="70"/>
    </location>
</feature>
<feature type="transmembrane region" description="Helical" evidence="6">
    <location>
        <begin position="102"/>
        <end position="126"/>
    </location>
</feature>
<accession>A0A8S8ZPW3</accession>
<dbReference type="AlphaFoldDB" id="A0A8S8ZPW3"/>
<dbReference type="Pfam" id="PF10247">
    <property type="entry name" value="Romo1"/>
    <property type="match status" value="1"/>
</dbReference>